<keyword evidence="8" id="KW-1185">Reference proteome</keyword>
<evidence type="ECO:0000256" key="1">
    <source>
        <dbReference type="ARBA" id="ARBA00004141"/>
    </source>
</evidence>
<organism evidence="7 8">
    <name type="scientific">Lusitaniella coriacea LEGE 07157</name>
    <dbReference type="NCBI Taxonomy" id="945747"/>
    <lineage>
        <taxon>Bacteria</taxon>
        <taxon>Bacillati</taxon>
        <taxon>Cyanobacteriota</taxon>
        <taxon>Cyanophyceae</taxon>
        <taxon>Spirulinales</taxon>
        <taxon>Lusitaniellaceae</taxon>
        <taxon>Lusitaniella</taxon>
    </lineage>
</organism>
<dbReference type="InterPro" id="IPR051533">
    <property type="entry name" value="WaaL-like"/>
</dbReference>
<sequence>MKQILTDPLIASLVAIAGAIYFIVAFHYIGQDSRYSKLLEKFGVGLFVFIIAGATGTTLSPFTKLHPRVLSNTAVTAPTIVAQLGFYAVGILLLVSRLRYTLPNSAAKFPLVLQRDPFLLIFLLLVGLSVFWSDTPEVTFKTSMVYLFVSAVAFYTGKQYSWDKLFFLARWTTLVLLLLSLFYSIFKPGTGRDNDGAWVGIIGHKNQFCFLMVFTALLWFINALYNKKQRNASIFVFLLSFLAVNQGGSGAARVMIVCLLAFWFYLGFAKKLPMQWAFVSVVLFMILGICLTIIVTENLEFIVVDTLNKDLTLTGRTDFWPLIIDKINQRPILGYGIDGFWQPWRGPDNPAREILVAKTQFSPPHSHNGFMDLACDLGYLGLGVFLASFISNIAKAVIYLGQERMPEAGLPILILTYTLMTNMTETGLLGATSIWFWYVVLAVRLSVDLSRKTSRV</sequence>
<dbReference type="InterPro" id="IPR007016">
    <property type="entry name" value="O-antigen_ligase-rel_domated"/>
</dbReference>
<keyword evidence="7" id="KW-0436">Ligase</keyword>
<reference evidence="7" key="1">
    <citation type="submission" date="2020-10" db="EMBL/GenBank/DDBJ databases">
        <authorList>
            <person name="Castelo-Branco R."/>
            <person name="Eusebio N."/>
            <person name="Adriana R."/>
            <person name="Vieira A."/>
            <person name="Brugerolle De Fraissinette N."/>
            <person name="Rezende De Castro R."/>
            <person name="Schneider M.P."/>
            <person name="Vasconcelos V."/>
            <person name="Leao P.N."/>
        </authorList>
    </citation>
    <scope>NUCLEOTIDE SEQUENCE</scope>
    <source>
        <strain evidence="7">LEGE 07157</strain>
    </source>
</reference>
<evidence type="ECO:0000313" key="7">
    <source>
        <dbReference type="EMBL" id="MBE9116275.1"/>
    </source>
</evidence>
<accession>A0A8J7J975</accession>
<dbReference type="EMBL" id="JADEWZ010000013">
    <property type="protein sequence ID" value="MBE9116275.1"/>
    <property type="molecule type" value="Genomic_DNA"/>
</dbReference>
<dbReference type="Proteomes" id="UP000654482">
    <property type="component" value="Unassembled WGS sequence"/>
</dbReference>
<feature type="transmembrane region" description="Helical" evidence="5">
    <location>
        <begin position="377"/>
        <end position="400"/>
    </location>
</feature>
<feature type="transmembrane region" description="Helical" evidence="5">
    <location>
        <begin position="198"/>
        <end position="221"/>
    </location>
</feature>
<keyword evidence="3 5" id="KW-1133">Transmembrane helix</keyword>
<dbReference type="Pfam" id="PF04932">
    <property type="entry name" value="Wzy_C"/>
    <property type="match status" value="1"/>
</dbReference>
<dbReference type="GO" id="GO:0016020">
    <property type="term" value="C:membrane"/>
    <property type="evidence" value="ECO:0007669"/>
    <property type="project" value="UniProtKB-SubCell"/>
</dbReference>
<dbReference type="RefSeq" id="WP_194029374.1">
    <property type="nucleotide sequence ID" value="NZ_JADEWZ010000013.1"/>
</dbReference>
<feature type="transmembrane region" description="Helical" evidence="5">
    <location>
        <begin position="276"/>
        <end position="295"/>
    </location>
</feature>
<feature type="transmembrane region" description="Helical" evidence="5">
    <location>
        <begin position="74"/>
        <end position="95"/>
    </location>
</feature>
<evidence type="ECO:0000259" key="6">
    <source>
        <dbReference type="Pfam" id="PF04932"/>
    </source>
</evidence>
<dbReference type="PANTHER" id="PTHR37422">
    <property type="entry name" value="TEICHURONIC ACID BIOSYNTHESIS PROTEIN TUAE"/>
    <property type="match status" value="1"/>
</dbReference>
<keyword evidence="2 5" id="KW-0812">Transmembrane</keyword>
<evidence type="ECO:0000256" key="5">
    <source>
        <dbReference type="SAM" id="Phobius"/>
    </source>
</evidence>
<evidence type="ECO:0000256" key="4">
    <source>
        <dbReference type="ARBA" id="ARBA00023136"/>
    </source>
</evidence>
<proteinExistence type="predicted"/>
<feature type="transmembrane region" description="Helical" evidence="5">
    <location>
        <begin position="233"/>
        <end position="264"/>
    </location>
</feature>
<feature type="transmembrane region" description="Helical" evidence="5">
    <location>
        <begin position="42"/>
        <end position="62"/>
    </location>
</feature>
<feature type="transmembrane region" description="Helical" evidence="5">
    <location>
        <begin position="116"/>
        <end position="132"/>
    </location>
</feature>
<feature type="transmembrane region" description="Helical" evidence="5">
    <location>
        <begin position="427"/>
        <end position="447"/>
    </location>
</feature>
<comment type="subcellular location">
    <subcellularLocation>
        <location evidence="1">Membrane</location>
        <topology evidence="1">Multi-pass membrane protein</topology>
    </subcellularLocation>
</comment>
<evidence type="ECO:0000256" key="2">
    <source>
        <dbReference type="ARBA" id="ARBA00022692"/>
    </source>
</evidence>
<feature type="domain" description="O-antigen ligase-related" evidence="6">
    <location>
        <begin position="236"/>
        <end position="386"/>
    </location>
</feature>
<dbReference type="PANTHER" id="PTHR37422:SF17">
    <property type="entry name" value="O-ANTIGEN LIGASE"/>
    <property type="match status" value="1"/>
</dbReference>
<evidence type="ECO:0000256" key="3">
    <source>
        <dbReference type="ARBA" id="ARBA00022989"/>
    </source>
</evidence>
<feature type="transmembrane region" description="Helical" evidence="5">
    <location>
        <begin position="12"/>
        <end position="30"/>
    </location>
</feature>
<feature type="transmembrane region" description="Helical" evidence="5">
    <location>
        <begin position="167"/>
        <end position="186"/>
    </location>
</feature>
<dbReference type="AlphaFoldDB" id="A0A8J7J975"/>
<evidence type="ECO:0000313" key="8">
    <source>
        <dbReference type="Proteomes" id="UP000654482"/>
    </source>
</evidence>
<comment type="caution">
    <text evidence="7">The sequence shown here is derived from an EMBL/GenBank/DDBJ whole genome shotgun (WGS) entry which is preliminary data.</text>
</comment>
<keyword evidence="4 5" id="KW-0472">Membrane</keyword>
<feature type="transmembrane region" description="Helical" evidence="5">
    <location>
        <begin position="138"/>
        <end position="155"/>
    </location>
</feature>
<gene>
    <name evidence="7" type="ORF">IQ249_10240</name>
</gene>
<name>A0A8J7J975_9CYAN</name>
<protein>
    <submittedName>
        <fullName evidence="7">O-antigen ligase family protein</fullName>
    </submittedName>
</protein>
<dbReference type="GO" id="GO:0016874">
    <property type="term" value="F:ligase activity"/>
    <property type="evidence" value="ECO:0007669"/>
    <property type="project" value="UniProtKB-KW"/>
</dbReference>